<protein>
    <submittedName>
        <fullName evidence="5">Membrane-bound lytic murein transglycosylase B</fullName>
        <ecNumber evidence="5">4.2.2.-</ecNumber>
    </submittedName>
</protein>
<dbReference type="Pfam" id="PF01471">
    <property type="entry name" value="PG_binding_1"/>
    <property type="match status" value="1"/>
</dbReference>
<dbReference type="InterPro" id="IPR002477">
    <property type="entry name" value="Peptidoglycan-bd-like"/>
</dbReference>
<dbReference type="CDD" id="cd13399">
    <property type="entry name" value="Slt35-like"/>
    <property type="match status" value="1"/>
</dbReference>
<feature type="region of interest" description="Disordered" evidence="1">
    <location>
        <begin position="52"/>
        <end position="88"/>
    </location>
</feature>
<evidence type="ECO:0000259" key="3">
    <source>
        <dbReference type="Pfam" id="PF01471"/>
    </source>
</evidence>
<evidence type="ECO:0000256" key="2">
    <source>
        <dbReference type="SAM" id="SignalP"/>
    </source>
</evidence>
<evidence type="ECO:0000256" key="1">
    <source>
        <dbReference type="SAM" id="MobiDB-lite"/>
    </source>
</evidence>
<keyword evidence="5" id="KW-0456">Lyase</keyword>
<name>A0A0H5DJB9_9RHOB</name>
<sequence>MPLRLGPPRLLSLVLCMGGLGMVSFPSHASQSGAGAIPSQVAVAPQVSLRPAARPGHALARNKPDLVPTSLRPQSRPSERTQPDGEAVDAETARAFEVWLTAFRGRAQEAGISRATLDSALAGVRFDPDILKRDGNQSEFVTPIWTYLERAVSDSRVENGRAALRDHADTLARIEATYGVDKEVVAAVWGMESNYGNFRGSRDIVRSLATLAFDGRRAAFFESQLIAALRILQSGDVSARAMTGSWAGAMGHTQFMPTSYLEYAVDFTGDGKRDIWSDDPTDALASTAAYLKRFGWVKGQPWGIEVQLPAGFDYAQADRKITKPARDWQRHGVRTVDGGALPDHGEAAVLLPAGAQGAAFLVYRNFSVIERYNAADAYVIGVGHLSDRLKGRPPIQADWPRDSRPLTRQERRELQERLSRSGYDTGGVDGRIGPRTRAALRAYQMAAGLTPDGYPSLSVLNRLR</sequence>
<dbReference type="NCBIfam" id="TIGR02283">
    <property type="entry name" value="MltB_2"/>
    <property type="match status" value="1"/>
</dbReference>
<dbReference type="FunFam" id="1.10.8.350:FF:000001">
    <property type="entry name" value="Lytic murein transglycosylase B"/>
    <property type="match status" value="1"/>
</dbReference>
<dbReference type="Gene3D" id="1.10.530.10">
    <property type="match status" value="1"/>
</dbReference>
<gene>
    <name evidence="5" type="primary">mltB_4</name>
    <name evidence="5" type="ORF">NIT7321_03680</name>
</gene>
<dbReference type="GO" id="GO:0009253">
    <property type="term" value="P:peptidoglycan catabolic process"/>
    <property type="evidence" value="ECO:0007669"/>
    <property type="project" value="TreeGrafter"/>
</dbReference>
<dbReference type="Gene3D" id="1.10.8.350">
    <property type="entry name" value="Bacterial muramidase"/>
    <property type="match status" value="1"/>
</dbReference>
<dbReference type="InterPro" id="IPR036365">
    <property type="entry name" value="PGBD-like_sf"/>
</dbReference>
<dbReference type="AlphaFoldDB" id="A0A0H5DJB9"/>
<dbReference type="Proteomes" id="UP000043764">
    <property type="component" value="Unassembled WGS sequence"/>
</dbReference>
<dbReference type="InterPro" id="IPR036366">
    <property type="entry name" value="PGBDSf"/>
</dbReference>
<feature type="domain" description="Peptidoglycan binding-like" evidence="3">
    <location>
        <begin position="408"/>
        <end position="463"/>
    </location>
</feature>
<dbReference type="PANTHER" id="PTHR30163:SF8">
    <property type="entry name" value="LYTIC MUREIN TRANSGLYCOSYLASE"/>
    <property type="match status" value="1"/>
</dbReference>
<keyword evidence="2" id="KW-0732">Signal</keyword>
<feature type="chain" id="PRO_5005217639" evidence="2">
    <location>
        <begin position="30"/>
        <end position="464"/>
    </location>
</feature>
<dbReference type="InterPro" id="IPR011970">
    <property type="entry name" value="MltB_2"/>
</dbReference>
<feature type="signal peptide" evidence="2">
    <location>
        <begin position="1"/>
        <end position="29"/>
    </location>
</feature>
<evidence type="ECO:0000313" key="6">
    <source>
        <dbReference type="Proteomes" id="UP000043764"/>
    </source>
</evidence>
<dbReference type="InterPro" id="IPR031304">
    <property type="entry name" value="SLT_2"/>
</dbReference>
<dbReference type="InterPro" id="IPR043426">
    <property type="entry name" value="MltB-like"/>
</dbReference>
<evidence type="ECO:0000259" key="4">
    <source>
        <dbReference type="Pfam" id="PF13406"/>
    </source>
</evidence>
<dbReference type="InterPro" id="IPR023346">
    <property type="entry name" value="Lysozyme-like_dom_sf"/>
</dbReference>
<accession>A0A0H5DJB9</accession>
<dbReference type="Gene3D" id="1.10.101.10">
    <property type="entry name" value="PGBD-like superfamily/PGBD"/>
    <property type="match status" value="1"/>
</dbReference>
<dbReference type="Pfam" id="PF13406">
    <property type="entry name" value="SLT_2"/>
    <property type="match status" value="1"/>
</dbReference>
<dbReference type="SUPFAM" id="SSF47090">
    <property type="entry name" value="PGBD-like"/>
    <property type="match status" value="1"/>
</dbReference>
<dbReference type="SUPFAM" id="SSF53955">
    <property type="entry name" value="Lysozyme-like"/>
    <property type="match status" value="1"/>
</dbReference>
<dbReference type="STRING" id="481446.NIT7645_03003"/>
<keyword evidence="6" id="KW-1185">Reference proteome</keyword>
<proteinExistence type="predicted"/>
<dbReference type="EMBL" id="CVRL01000045">
    <property type="protein sequence ID" value="CRL12800.1"/>
    <property type="molecule type" value="Genomic_DNA"/>
</dbReference>
<organism evidence="5 6">
    <name type="scientific">Phaeobacter italicus</name>
    <dbReference type="NCBI Taxonomy" id="481446"/>
    <lineage>
        <taxon>Bacteria</taxon>
        <taxon>Pseudomonadati</taxon>
        <taxon>Pseudomonadota</taxon>
        <taxon>Alphaproteobacteria</taxon>
        <taxon>Rhodobacterales</taxon>
        <taxon>Roseobacteraceae</taxon>
        <taxon>Phaeobacter</taxon>
    </lineage>
</organism>
<reference evidence="6" key="1">
    <citation type="submission" date="2015-05" db="EMBL/GenBank/DDBJ databases">
        <authorList>
            <person name="Rodrigo-Torres Lidia"/>
            <person name="Arahal R.David."/>
        </authorList>
    </citation>
    <scope>NUCLEOTIDE SEQUENCE [LARGE SCALE GENOMIC DNA]</scope>
    <source>
        <strain evidence="6">CECT 7321</strain>
    </source>
</reference>
<feature type="domain" description="Transglycosylase SLT" evidence="4">
    <location>
        <begin position="96"/>
        <end position="387"/>
    </location>
</feature>
<evidence type="ECO:0000313" key="5">
    <source>
        <dbReference type="EMBL" id="CRL12800.1"/>
    </source>
</evidence>
<dbReference type="EC" id="4.2.2.-" evidence="5"/>
<dbReference type="PANTHER" id="PTHR30163">
    <property type="entry name" value="MEMBRANE-BOUND LYTIC MUREIN TRANSGLYCOSYLASE B"/>
    <property type="match status" value="1"/>
</dbReference>
<dbReference type="GO" id="GO:0008933">
    <property type="term" value="F:peptidoglycan lytic transglycosylase activity"/>
    <property type="evidence" value="ECO:0007669"/>
    <property type="project" value="TreeGrafter"/>
</dbReference>